<feature type="transmembrane region" description="Helical" evidence="2">
    <location>
        <begin position="147"/>
        <end position="168"/>
    </location>
</feature>
<dbReference type="Pfam" id="PF12811">
    <property type="entry name" value="BaxI_1"/>
    <property type="match status" value="1"/>
</dbReference>
<proteinExistence type="predicted"/>
<feature type="transmembrane region" description="Helical" evidence="2">
    <location>
        <begin position="252"/>
        <end position="269"/>
    </location>
</feature>
<feature type="transmembrane region" description="Helical" evidence="2">
    <location>
        <begin position="214"/>
        <end position="240"/>
    </location>
</feature>
<dbReference type="InterPro" id="IPR010539">
    <property type="entry name" value="BaxI_1-like"/>
</dbReference>
<feature type="transmembrane region" description="Helical" evidence="2">
    <location>
        <begin position="180"/>
        <end position="202"/>
    </location>
</feature>
<dbReference type="PANTHER" id="PTHR41282">
    <property type="entry name" value="CONSERVED TRANSMEMBRANE PROTEIN-RELATED"/>
    <property type="match status" value="1"/>
</dbReference>
<gene>
    <name evidence="3" type="ORF">M6D93_05405</name>
</gene>
<feature type="transmembrane region" description="Helical" evidence="2">
    <location>
        <begin position="67"/>
        <end position="87"/>
    </location>
</feature>
<keyword evidence="2" id="KW-0472">Membrane</keyword>
<evidence type="ECO:0000256" key="2">
    <source>
        <dbReference type="SAM" id="Phobius"/>
    </source>
</evidence>
<organism evidence="3 4">
    <name type="scientific">Jatrophihabitans telluris</name>
    <dbReference type="NCBI Taxonomy" id="2038343"/>
    <lineage>
        <taxon>Bacteria</taxon>
        <taxon>Bacillati</taxon>
        <taxon>Actinomycetota</taxon>
        <taxon>Actinomycetes</taxon>
        <taxon>Jatrophihabitantales</taxon>
        <taxon>Jatrophihabitantaceae</taxon>
        <taxon>Jatrophihabitans</taxon>
    </lineage>
</organism>
<dbReference type="EMBL" id="CP097332">
    <property type="protein sequence ID" value="UQX89442.1"/>
    <property type="molecule type" value="Genomic_DNA"/>
</dbReference>
<feature type="transmembrane region" description="Helical" evidence="2">
    <location>
        <begin position="93"/>
        <end position="111"/>
    </location>
</feature>
<dbReference type="PIRSF" id="PIRSF009160">
    <property type="entry name" value="UCP009160"/>
    <property type="match status" value="1"/>
</dbReference>
<feature type="transmembrane region" description="Helical" evidence="2">
    <location>
        <begin position="123"/>
        <end position="141"/>
    </location>
</feature>
<protein>
    <submittedName>
        <fullName evidence="3">Bax inhibitor-1/YccA family protein</fullName>
    </submittedName>
</protein>
<evidence type="ECO:0000313" key="3">
    <source>
        <dbReference type="EMBL" id="UQX89442.1"/>
    </source>
</evidence>
<dbReference type="PANTHER" id="PTHR41282:SF1">
    <property type="entry name" value="CONSERVED TRANSMEMBRANE PROTEIN-RELATED"/>
    <property type="match status" value="1"/>
</dbReference>
<keyword evidence="2" id="KW-0812">Transmembrane</keyword>
<keyword evidence="2" id="KW-1133">Transmembrane helix</keyword>
<feature type="region of interest" description="Disordered" evidence="1">
    <location>
        <begin position="1"/>
        <end position="34"/>
    </location>
</feature>
<evidence type="ECO:0000256" key="1">
    <source>
        <dbReference type="SAM" id="MobiDB-lite"/>
    </source>
</evidence>
<name>A0ABY4R292_9ACTN</name>
<reference evidence="3" key="1">
    <citation type="journal article" date="2018" name="Int. J. Syst. Evol. Microbiol.">
        <title>Jatrophihabitans telluris sp. nov., isolated from sediment soil of lava forest wetlands and the emended description of the genus Jatrophihabitans.</title>
        <authorList>
            <person name="Lee K.C."/>
            <person name="Suh M.K."/>
            <person name="Eom M.K."/>
            <person name="Kim K.K."/>
            <person name="Kim J.S."/>
            <person name="Kim D.S."/>
            <person name="Ko S.H."/>
            <person name="Shin Y.K."/>
            <person name="Lee J.S."/>
        </authorList>
    </citation>
    <scope>NUCLEOTIDE SEQUENCE</scope>
    <source>
        <strain evidence="3">N237</strain>
    </source>
</reference>
<dbReference type="Proteomes" id="UP001056336">
    <property type="component" value="Chromosome"/>
</dbReference>
<dbReference type="RefSeq" id="WP_249773338.1">
    <property type="nucleotide sequence ID" value="NZ_CP097332.1"/>
</dbReference>
<evidence type="ECO:0000313" key="4">
    <source>
        <dbReference type="Proteomes" id="UP001056336"/>
    </source>
</evidence>
<sequence>MASNPVLRNFEKSGQPGVNARPAGPIAPPPPSADQLDQWYAQPAYGQQPPSGLAPAAPARYLTLDDVITRCVILFATVFAAAAVAWFSPSSLQGLFVLVGIFGGLGLGLYISITGKANAINCSIYAALEGLFLGGVSAFFNDRWPGIVVQAVTGTILVAGGTLIVYKTGAVRVTPRFTKIVFAATLGAVGLMLVNGLASIFVSGGLGLRDGQNHLGLAIGFSLLCIVIAASNLIVDFDTVEQSVRRGVDEKYGWYLSFGILVTLVWLYLEILRMLSYLRNN</sequence>
<reference evidence="3" key="2">
    <citation type="submission" date="2022-05" db="EMBL/GenBank/DDBJ databases">
        <authorList>
            <person name="Kim J.-S."/>
            <person name="Lee K."/>
            <person name="Suh M."/>
            <person name="Eom M."/>
            <person name="Kim J.-S."/>
            <person name="Kim D.-S."/>
            <person name="Ko S.-H."/>
            <person name="Shin Y."/>
            <person name="Lee J.-S."/>
        </authorList>
    </citation>
    <scope>NUCLEOTIDE SEQUENCE</scope>
    <source>
        <strain evidence="3">N237</strain>
    </source>
</reference>
<accession>A0ABY4R292</accession>
<keyword evidence="4" id="KW-1185">Reference proteome</keyword>